<evidence type="ECO:0000259" key="3">
    <source>
        <dbReference type="PROSITE" id="PS50850"/>
    </source>
</evidence>
<dbReference type="PROSITE" id="PS51257">
    <property type="entry name" value="PROKAR_LIPOPROTEIN"/>
    <property type="match status" value="1"/>
</dbReference>
<evidence type="ECO:0000313" key="5">
    <source>
        <dbReference type="EMBL" id="SSX19468.1"/>
    </source>
</evidence>
<feature type="transmembrane region" description="Helical" evidence="2">
    <location>
        <begin position="15"/>
        <end position="41"/>
    </location>
</feature>
<dbReference type="SUPFAM" id="SSF103473">
    <property type="entry name" value="MFS general substrate transporter"/>
    <property type="match status" value="1"/>
</dbReference>
<protein>
    <submittedName>
        <fullName evidence="4">CSON014802 protein</fullName>
    </submittedName>
</protein>
<dbReference type="PANTHER" id="PTHR11360">
    <property type="entry name" value="MONOCARBOXYLATE TRANSPORTER"/>
    <property type="match status" value="1"/>
</dbReference>
<dbReference type="CDD" id="cd17352">
    <property type="entry name" value="MFS_MCT_SLC16"/>
    <property type="match status" value="1"/>
</dbReference>
<dbReference type="Pfam" id="PF07690">
    <property type="entry name" value="MFS_1"/>
    <property type="match status" value="1"/>
</dbReference>
<gene>
    <name evidence="4" type="primary">CSON014802</name>
</gene>
<dbReference type="VEuPathDB" id="VectorBase:CSON014802"/>
<evidence type="ECO:0000256" key="2">
    <source>
        <dbReference type="SAM" id="Phobius"/>
    </source>
</evidence>
<feature type="domain" description="Major facilitator superfamily (MFS) profile" evidence="3">
    <location>
        <begin position="16"/>
        <end position="442"/>
    </location>
</feature>
<keyword evidence="2" id="KW-0812">Transmembrane</keyword>
<sequence>MSQRLKSNSIPNGGYGWFIVGGACLTNIFNQSLISLFGLLFGDKIHSISNSTGSVALIMNVASLFLNFSGLVTGPLLKFYSPRALTLFGSFLSGSGLILSSFSTEIWHLLISYSLCVGFALGMIIQSQFNLINRYFSTRKGTAVGIAVGGTGVGQTLMPHVVRFLLEFYGFSGAILVMGGLAWNGLIGGSLYQPVEWHMKIKKKKKKKSKSTPEMDEIDMEKADQGLNMKKTTKLHFKERLNDFGRQIFELMDLKLLRDISFLTLTVGLALAYTASINFSMIYPFYLQNVANMTKSETAMSMSLLAGADLTSRLILPLFTDRLNLSSKLLFLIGIILLGSVRLVLALVSDKITVMAVSVLFGLVRAITVVQQNLTVSEYCHKNPELFGNALGLNMTVKALFVISLGQLLGWVRDFTGSYAMVLHAQNLVLLLVVLIWVPEMIHQKIMTRRRGSYQELCCDSIKDECDECLK</sequence>
<feature type="transmembrane region" description="Helical" evidence="2">
    <location>
        <begin position="168"/>
        <end position="192"/>
    </location>
</feature>
<dbReference type="InterPro" id="IPR011701">
    <property type="entry name" value="MFS"/>
</dbReference>
<accession>A0A336K2D2</accession>
<keyword evidence="2" id="KW-0472">Membrane</keyword>
<dbReference type="Gene3D" id="1.20.1250.20">
    <property type="entry name" value="MFS general substrate transporter like domains"/>
    <property type="match status" value="1"/>
</dbReference>
<feature type="transmembrane region" description="Helical" evidence="2">
    <location>
        <begin position="109"/>
        <end position="129"/>
    </location>
</feature>
<feature type="transmembrane region" description="Helical" evidence="2">
    <location>
        <begin position="354"/>
        <end position="374"/>
    </location>
</feature>
<feature type="transmembrane region" description="Helical" evidence="2">
    <location>
        <begin position="53"/>
        <end position="72"/>
    </location>
</feature>
<dbReference type="InterPro" id="IPR020846">
    <property type="entry name" value="MFS_dom"/>
</dbReference>
<feature type="transmembrane region" description="Helical" evidence="2">
    <location>
        <begin position="386"/>
        <end position="409"/>
    </location>
</feature>
<keyword evidence="2" id="KW-1133">Transmembrane helix</keyword>
<dbReference type="EMBL" id="UFQT01000086">
    <property type="protein sequence ID" value="SSX19468.1"/>
    <property type="molecule type" value="Genomic_DNA"/>
</dbReference>
<evidence type="ECO:0000313" key="4">
    <source>
        <dbReference type="EMBL" id="SSW99086.1"/>
    </source>
</evidence>
<feature type="transmembrane region" description="Helical" evidence="2">
    <location>
        <begin position="84"/>
        <end position="102"/>
    </location>
</feature>
<reference evidence="4" key="1">
    <citation type="submission" date="2018-04" db="EMBL/GenBank/DDBJ databases">
        <authorList>
            <person name="Go L.Y."/>
            <person name="Mitchell J.A."/>
        </authorList>
    </citation>
    <scope>NUCLEOTIDE SEQUENCE</scope>
    <source>
        <tissue evidence="4">Whole organism</tissue>
    </source>
</reference>
<evidence type="ECO:0000256" key="1">
    <source>
        <dbReference type="ARBA" id="ARBA00004141"/>
    </source>
</evidence>
<dbReference type="OMA" id="VWTPEIY"/>
<feature type="transmembrane region" description="Helical" evidence="2">
    <location>
        <begin position="298"/>
        <end position="316"/>
    </location>
</feature>
<dbReference type="InterPro" id="IPR036259">
    <property type="entry name" value="MFS_trans_sf"/>
</dbReference>
<proteinExistence type="predicted"/>
<dbReference type="PANTHER" id="PTHR11360:SF229">
    <property type="entry name" value="AGAP007601-PA"/>
    <property type="match status" value="1"/>
</dbReference>
<feature type="transmembrane region" description="Helical" evidence="2">
    <location>
        <begin position="328"/>
        <end position="348"/>
    </location>
</feature>
<name>A0A336K2D2_CULSO</name>
<feature type="transmembrane region" description="Helical" evidence="2">
    <location>
        <begin position="262"/>
        <end position="286"/>
    </location>
</feature>
<feature type="transmembrane region" description="Helical" evidence="2">
    <location>
        <begin position="421"/>
        <end position="442"/>
    </location>
</feature>
<dbReference type="AlphaFoldDB" id="A0A336K2D2"/>
<dbReference type="EMBL" id="UFQS01000086">
    <property type="protein sequence ID" value="SSW99086.1"/>
    <property type="molecule type" value="Genomic_DNA"/>
</dbReference>
<dbReference type="GO" id="GO:0008028">
    <property type="term" value="F:monocarboxylic acid transmembrane transporter activity"/>
    <property type="evidence" value="ECO:0007669"/>
    <property type="project" value="TreeGrafter"/>
</dbReference>
<comment type="subcellular location">
    <subcellularLocation>
        <location evidence="1">Membrane</location>
        <topology evidence="1">Multi-pass membrane protein</topology>
    </subcellularLocation>
</comment>
<organism evidence="4">
    <name type="scientific">Culicoides sonorensis</name>
    <name type="common">Biting midge</name>
    <dbReference type="NCBI Taxonomy" id="179676"/>
    <lineage>
        <taxon>Eukaryota</taxon>
        <taxon>Metazoa</taxon>
        <taxon>Ecdysozoa</taxon>
        <taxon>Arthropoda</taxon>
        <taxon>Hexapoda</taxon>
        <taxon>Insecta</taxon>
        <taxon>Pterygota</taxon>
        <taxon>Neoptera</taxon>
        <taxon>Endopterygota</taxon>
        <taxon>Diptera</taxon>
        <taxon>Nematocera</taxon>
        <taxon>Chironomoidea</taxon>
        <taxon>Ceratopogonidae</taxon>
        <taxon>Ceratopogoninae</taxon>
        <taxon>Culicoides</taxon>
        <taxon>Monoculicoides</taxon>
    </lineage>
</organism>
<dbReference type="GO" id="GO:0016020">
    <property type="term" value="C:membrane"/>
    <property type="evidence" value="ECO:0007669"/>
    <property type="project" value="UniProtKB-SubCell"/>
</dbReference>
<dbReference type="PROSITE" id="PS50850">
    <property type="entry name" value="MFS"/>
    <property type="match status" value="1"/>
</dbReference>
<reference evidence="5" key="2">
    <citation type="submission" date="2018-07" db="EMBL/GenBank/DDBJ databases">
        <authorList>
            <person name="Quirk P.G."/>
            <person name="Krulwich T.A."/>
        </authorList>
    </citation>
    <scope>NUCLEOTIDE SEQUENCE</scope>
</reference>
<dbReference type="InterPro" id="IPR050327">
    <property type="entry name" value="Proton-linked_MCT"/>
</dbReference>